<dbReference type="AlphaFoldDB" id="A0AAW8E9Y3"/>
<organism evidence="1 2">
    <name type="scientific">Variovorax paradoxus</name>
    <dbReference type="NCBI Taxonomy" id="34073"/>
    <lineage>
        <taxon>Bacteria</taxon>
        <taxon>Pseudomonadati</taxon>
        <taxon>Pseudomonadota</taxon>
        <taxon>Betaproteobacteria</taxon>
        <taxon>Burkholderiales</taxon>
        <taxon>Comamonadaceae</taxon>
        <taxon>Variovorax</taxon>
    </lineage>
</organism>
<dbReference type="EMBL" id="JAUSRV010000002">
    <property type="protein sequence ID" value="MDP9969653.1"/>
    <property type="molecule type" value="Genomic_DNA"/>
</dbReference>
<name>A0AAW8E9Y3_VARPD</name>
<proteinExistence type="predicted"/>
<protein>
    <submittedName>
        <fullName evidence="1">Uncharacterized protein</fullName>
    </submittedName>
</protein>
<sequence length="115" mass="11634">MSFQVGSACYDTAAAAAAASASSQVGSFVRQGEVSYVVNASSVDGTSITYSLAPVGGGTPVVVTSPYAAQPCGLLTASDAVDLSWLVVAVWAAVWAVKFIATAVHDWGNQHGHNT</sequence>
<reference evidence="1" key="1">
    <citation type="submission" date="2023-07" db="EMBL/GenBank/DDBJ databases">
        <title>Sorghum-associated microbial communities from plants grown in Nebraska, USA.</title>
        <authorList>
            <person name="Schachtman D."/>
        </authorList>
    </citation>
    <scope>NUCLEOTIDE SEQUENCE</scope>
    <source>
        <strain evidence="1">DS3315</strain>
    </source>
</reference>
<dbReference type="RefSeq" id="WP_307592521.1">
    <property type="nucleotide sequence ID" value="NZ_JAUSRV010000002.1"/>
</dbReference>
<evidence type="ECO:0000313" key="1">
    <source>
        <dbReference type="EMBL" id="MDP9969653.1"/>
    </source>
</evidence>
<accession>A0AAW8E9Y3</accession>
<dbReference type="Proteomes" id="UP001224845">
    <property type="component" value="Unassembled WGS sequence"/>
</dbReference>
<gene>
    <name evidence="1" type="ORF">J2W39_000881</name>
</gene>
<evidence type="ECO:0000313" key="2">
    <source>
        <dbReference type="Proteomes" id="UP001224845"/>
    </source>
</evidence>
<comment type="caution">
    <text evidence="1">The sequence shown here is derived from an EMBL/GenBank/DDBJ whole genome shotgun (WGS) entry which is preliminary data.</text>
</comment>